<name>A0ABU0QKX0_9ACTN</name>
<organism evidence="1 2">
    <name type="scientific">Streptomyces africanus</name>
    <dbReference type="NCBI Taxonomy" id="231024"/>
    <lineage>
        <taxon>Bacteria</taxon>
        <taxon>Bacillati</taxon>
        <taxon>Actinomycetota</taxon>
        <taxon>Actinomycetes</taxon>
        <taxon>Kitasatosporales</taxon>
        <taxon>Streptomycetaceae</taxon>
        <taxon>Streptomyces</taxon>
    </lineage>
</organism>
<dbReference type="Proteomes" id="UP001232755">
    <property type="component" value="Unassembled WGS sequence"/>
</dbReference>
<evidence type="ECO:0000313" key="1">
    <source>
        <dbReference type="EMBL" id="MDQ0748021.1"/>
    </source>
</evidence>
<sequence>MTRAHRETAPAGALVLDVHGRPGPPPLRFEAADGGRLLLRQGRRPVLLGRVDGPNEGLFLHRLPGYRSPLPPVRADLARSNANVPHQYARWLEDSSRGPLHDARWLLAPRCVFPPYVWTGDFMRGWPGCYLDWCAGGWQGVVPLRPLSAPDAPRVKAYRRRAREGTLAPVLLWFVTPLDGWLILDGHDRAVAALAEGSDPECVVLARAVDDGVWRGQLRTLTDEHERRTAELARRPGTEDLRHRLAQGLGTALADLPYEAARTVAWPLPGGPAAWDDLAARAMFECLRD</sequence>
<dbReference type="EMBL" id="JAUSYP010000001">
    <property type="protein sequence ID" value="MDQ0748021.1"/>
    <property type="molecule type" value="Genomic_DNA"/>
</dbReference>
<protein>
    <submittedName>
        <fullName evidence="1">Uncharacterized protein</fullName>
    </submittedName>
</protein>
<reference evidence="1 2" key="1">
    <citation type="submission" date="2023-07" db="EMBL/GenBank/DDBJ databases">
        <title>Comparative genomics of wheat-associated soil bacteria to identify genetic determinants of phenazine resistance.</title>
        <authorList>
            <person name="Mouncey N."/>
        </authorList>
    </citation>
    <scope>NUCLEOTIDE SEQUENCE [LARGE SCALE GENOMIC DNA]</scope>
    <source>
        <strain evidence="1 2">B3I12</strain>
    </source>
</reference>
<dbReference type="RefSeq" id="WP_307174813.1">
    <property type="nucleotide sequence ID" value="NZ_JAUSYP010000001.1"/>
</dbReference>
<evidence type="ECO:0000313" key="2">
    <source>
        <dbReference type="Proteomes" id="UP001232755"/>
    </source>
</evidence>
<keyword evidence="2" id="KW-1185">Reference proteome</keyword>
<gene>
    <name evidence="1" type="ORF">QF034_002252</name>
</gene>
<comment type="caution">
    <text evidence="1">The sequence shown here is derived from an EMBL/GenBank/DDBJ whole genome shotgun (WGS) entry which is preliminary data.</text>
</comment>
<proteinExistence type="predicted"/>
<accession>A0ABU0QKX0</accession>